<comment type="caution">
    <text evidence="3">The sequence shown here is derived from an EMBL/GenBank/DDBJ whole genome shotgun (WGS) entry which is preliminary data.</text>
</comment>
<accession>A0A7K0BQM7</accession>
<feature type="chain" id="PRO_5038753028" description="Right handed beta helix domain-containing protein" evidence="2">
    <location>
        <begin position="19"/>
        <end position="325"/>
    </location>
</feature>
<dbReference type="PROSITE" id="PS51257">
    <property type="entry name" value="PROKAR_LIPOPROTEIN"/>
    <property type="match status" value="1"/>
</dbReference>
<reference evidence="3 4" key="1">
    <citation type="submission" date="2019-10" db="EMBL/GenBank/DDBJ databases">
        <title>Actinomadura rubteroloni sp. nov. and Actinomadura macrotermitis sp. nov., isolated from the gut of fungus growing-termite Macrotermes natalensis.</title>
        <authorList>
            <person name="Benndorf R."/>
            <person name="Martin K."/>
            <person name="Kuefner M."/>
            <person name="De Beer W."/>
            <person name="Kaster A.-K."/>
            <person name="Vollmers J."/>
            <person name="Poulsen M."/>
            <person name="Beemelmanns C."/>
        </authorList>
    </citation>
    <scope>NUCLEOTIDE SEQUENCE [LARGE SCALE GENOMIC DNA]</scope>
    <source>
        <strain evidence="3 4">RB68</strain>
    </source>
</reference>
<evidence type="ECO:0000256" key="1">
    <source>
        <dbReference type="SAM" id="MobiDB-lite"/>
    </source>
</evidence>
<dbReference type="OrthoDB" id="505641at2"/>
<dbReference type="SUPFAM" id="SSF51126">
    <property type="entry name" value="Pectin lyase-like"/>
    <property type="match status" value="1"/>
</dbReference>
<sequence length="325" mass="34100">MNARSALAILLVAGTAAACGGDAKEAAKKGSTQPVVQPRPTEPDPVPSRQSVPPLKLKSKSGAKASGGEGAQLAWPTFGTAGVPNGRRLARSGPLRIKKNGTVIDGRLIHGEISIEADNVTIRNSHIVGEGGDWVIIQRKGHSGLRVERTEINGNGRTKSQAGILNFGGTLTVRAAYIHTVSDGVNTDQGLVEDSIIMGLKRYAGDHNDAIAAASGPAPGTSLVIRHNVILNPLNQTSAIALFQDFGRAHDVTVQQNYLAGGGYTLYGGKGKHGRSSNIRVIGNVFSTRYHKKGGYYGPVTAFDPSGPGNLWRGNIWDNGKPVNP</sequence>
<evidence type="ECO:0000313" key="4">
    <source>
        <dbReference type="Proteomes" id="UP000487268"/>
    </source>
</evidence>
<feature type="region of interest" description="Disordered" evidence="1">
    <location>
        <begin position="21"/>
        <end position="71"/>
    </location>
</feature>
<feature type="signal peptide" evidence="2">
    <location>
        <begin position="1"/>
        <end position="18"/>
    </location>
</feature>
<evidence type="ECO:0000313" key="3">
    <source>
        <dbReference type="EMBL" id="MQY03469.1"/>
    </source>
</evidence>
<evidence type="ECO:0000256" key="2">
    <source>
        <dbReference type="SAM" id="SignalP"/>
    </source>
</evidence>
<dbReference type="Gene3D" id="2.160.20.10">
    <property type="entry name" value="Single-stranded right-handed beta-helix, Pectin lyase-like"/>
    <property type="match status" value="1"/>
</dbReference>
<name>A0A7K0BQM7_9ACTN</name>
<keyword evidence="2" id="KW-0732">Signal</keyword>
<dbReference type="RefSeq" id="WP_153531394.1">
    <property type="nucleotide sequence ID" value="NZ_WEGH01000001.1"/>
</dbReference>
<keyword evidence="4" id="KW-1185">Reference proteome</keyword>
<dbReference type="InterPro" id="IPR012334">
    <property type="entry name" value="Pectin_lyas_fold"/>
</dbReference>
<protein>
    <recommendedName>
        <fullName evidence="5">Right handed beta helix domain-containing protein</fullName>
    </recommendedName>
</protein>
<dbReference type="InterPro" id="IPR011050">
    <property type="entry name" value="Pectin_lyase_fold/virulence"/>
</dbReference>
<evidence type="ECO:0008006" key="5">
    <source>
        <dbReference type="Google" id="ProtNLM"/>
    </source>
</evidence>
<proteinExistence type="predicted"/>
<gene>
    <name evidence="3" type="ORF">ACRB68_15120</name>
</gene>
<dbReference type="Proteomes" id="UP000487268">
    <property type="component" value="Unassembled WGS sequence"/>
</dbReference>
<organism evidence="3 4">
    <name type="scientific">Actinomadura macrotermitis</name>
    <dbReference type="NCBI Taxonomy" id="2585200"/>
    <lineage>
        <taxon>Bacteria</taxon>
        <taxon>Bacillati</taxon>
        <taxon>Actinomycetota</taxon>
        <taxon>Actinomycetes</taxon>
        <taxon>Streptosporangiales</taxon>
        <taxon>Thermomonosporaceae</taxon>
        <taxon>Actinomadura</taxon>
    </lineage>
</organism>
<dbReference type="AlphaFoldDB" id="A0A7K0BQM7"/>
<dbReference type="EMBL" id="WEGH01000001">
    <property type="protein sequence ID" value="MQY03469.1"/>
    <property type="molecule type" value="Genomic_DNA"/>
</dbReference>